<gene>
    <name evidence="1" type="ORF">OCBIM_22031420mg</name>
</gene>
<organism evidence="1">
    <name type="scientific">Octopus bimaculoides</name>
    <name type="common">California two-spotted octopus</name>
    <dbReference type="NCBI Taxonomy" id="37653"/>
    <lineage>
        <taxon>Eukaryota</taxon>
        <taxon>Metazoa</taxon>
        <taxon>Spiralia</taxon>
        <taxon>Lophotrochozoa</taxon>
        <taxon>Mollusca</taxon>
        <taxon>Cephalopoda</taxon>
        <taxon>Coleoidea</taxon>
        <taxon>Octopodiformes</taxon>
        <taxon>Octopoda</taxon>
        <taxon>Incirrata</taxon>
        <taxon>Octopodidae</taxon>
        <taxon>Octopus</taxon>
    </lineage>
</organism>
<protein>
    <submittedName>
        <fullName evidence="1">Uncharacterized protein</fullName>
    </submittedName>
</protein>
<dbReference type="EMBL" id="KQ421236">
    <property type="protein sequence ID" value="KOF77992.1"/>
    <property type="molecule type" value="Genomic_DNA"/>
</dbReference>
<accession>A0A0L8GM00</accession>
<reference evidence="1" key="1">
    <citation type="submission" date="2015-07" db="EMBL/GenBank/DDBJ databases">
        <title>MeaNS - Measles Nucleotide Surveillance Program.</title>
        <authorList>
            <person name="Tran T."/>
            <person name="Druce J."/>
        </authorList>
    </citation>
    <scope>NUCLEOTIDE SEQUENCE</scope>
    <source>
        <strain evidence="1">UCB-OBI-ISO-001</strain>
        <tissue evidence="1">Gonad</tissue>
    </source>
</reference>
<evidence type="ECO:0000313" key="1">
    <source>
        <dbReference type="EMBL" id="KOF77992.1"/>
    </source>
</evidence>
<name>A0A0L8GM00_OCTBM</name>
<sequence>MKVHNTLKQMLHGLQVQVFFHSEINASLSSPGLFPSLNKISHHFYKEAIAIRESVLKW</sequence>
<dbReference type="AlphaFoldDB" id="A0A0L8GM00"/>
<proteinExistence type="predicted"/>